<organism evidence="2 3">
    <name type="scientific">Serratia oryzae</name>
    <dbReference type="NCBI Taxonomy" id="2034155"/>
    <lineage>
        <taxon>Bacteria</taxon>
        <taxon>Pseudomonadati</taxon>
        <taxon>Pseudomonadota</taxon>
        <taxon>Gammaproteobacteria</taxon>
        <taxon>Enterobacterales</taxon>
        <taxon>Yersiniaceae</taxon>
        <taxon>Serratia</taxon>
    </lineage>
</organism>
<name>A0A1S8CMD5_9GAMM</name>
<dbReference type="EMBL" id="MOXD01000002">
    <property type="protein sequence ID" value="OMQ25505.1"/>
    <property type="molecule type" value="Genomic_DNA"/>
</dbReference>
<proteinExistence type="predicted"/>
<evidence type="ECO:0000313" key="2">
    <source>
        <dbReference type="EMBL" id="OMQ25505.1"/>
    </source>
</evidence>
<evidence type="ECO:0000256" key="1">
    <source>
        <dbReference type="SAM" id="Phobius"/>
    </source>
</evidence>
<keyword evidence="3" id="KW-1185">Reference proteome</keyword>
<feature type="transmembrane region" description="Helical" evidence="1">
    <location>
        <begin position="28"/>
        <end position="45"/>
    </location>
</feature>
<keyword evidence="1" id="KW-0472">Membrane</keyword>
<feature type="transmembrane region" description="Helical" evidence="1">
    <location>
        <begin position="116"/>
        <end position="133"/>
    </location>
</feature>
<evidence type="ECO:0000313" key="3">
    <source>
        <dbReference type="Proteomes" id="UP000216021"/>
    </source>
</evidence>
<feature type="transmembrane region" description="Helical" evidence="1">
    <location>
        <begin position="51"/>
        <end position="69"/>
    </location>
</feature>
<gene>
    <name evidence="2" type="ORF">BMI79_04090</name>
</gene>
<dbReference type="AlphaFoldDB" id="A0A1S8CMD5"/>
<dbReference type="STRING" id="2034155.BMI79_04090"/>
<dbReference type="RefSeq" id="WP_076940714.1">
    <property type="nucleotide sequence ID" value="NZ_MOXD01000002.1"/>
</dbReference>
<comment type="caution">
    <text evidence="2">The sequence shown here is derived from an EMBL/GenBank/DDBJ whole genome shotgun (WGS) entry which is preliminary data.</text>
</comment>
<reference evidence="2 3" key="1">
    <citation type="submission" date="2016-11" db="EMBL/GenBank/DDBJ databases">
        <title>Rahnella oryzae sp. nov., isolated from rice root.</title>
        <authorList>
            <person name="Zhang X.-X."/>
            <person name="Zhang J."/>
        </authorList>
    </citation>
    <scope>NUCLEOTIDE SEQUENCE [LARGE SCALE GENOMIC DNA]</scope>
    <source>
        <strain evidence="2 3">J11-6</strain>
    </source>
</reference>
<accession>A0A1S8CMD5</accession>
<dbReference type="Proteomes" id="UP000216021">
    <property type="component" value="Unassembled WGS sequence"/>
</dbReference>
<sequence length="134" mass="14948">MANQQDGINKQSTLQAALLERSLASWRFLLLMAAPPLLWVIFAASPGAPRAVIALLSGATGYGCWRLWLDAGYFARFSEADNQRAGDALALIWQREKLSHLSFAERQQGAVRQLKRTILITALLWVLWPLALML</sequence>
<protein>
    <submittedName>
        <fullName evidence="2">Uncharacterized protein</fullName>
    </submittedName>
</protein>
<keyword evidence="1" id="KW-1133">Transmembrane helix</keyword>
<keyword evidence="1" id="KW-0812">Transmembrane</keyword>